<protein>
    <submittedName>
        <fullName evidence="3">Unnamed protein product</fullName>
    </submittedName>
</protein>
<dbReference type="EMBL" id="BSXN01004212">
    <property type="protein sequence ID" value="GME80817.1"/>
    <property type="molecule type" value="Genomic_DNA"/>
</dbReference>
<accession>A0A9W6TB47</accession>
<evidence type="ECO:0000256" key="2">
    <source>
        <dbReference type="SAM" id="MobiDB-lite"/>
    </source>
</evidence>
<feature type="compositionally biased region" description="Low complexity" evidence="2">
    <location>
        <begin position="13"/>
        <end position="22"/>
    </location>
</feature>
<feature type="coiled-coil region" evidence="1">
    <location>
        <begin position="75"/>
        <end position="122"/>
    </location>
</feature>
<dbReference type="Proteomes" id="UP001165120">
    <property type="component" value="Unassembled WGS sequence"/>
</dbReference>
<feature type="region of interest" description="Disordered" evidence="2">
    <location>
        <begin position="1"/>
        <end position="28"/>
    </location>
</feature>
<proteinExistence type="predicted"/>
<dbReference type="AlphaFoldDB" id="A0A9W6TB47"/>
<evidence type="ECO:0000256" key="1">
    <source>
        <dbReference type="SAM" id="Coils"/>
    </source>
</evidence>
<sequence length="166" mass="18999">MEFIEPTETVITEAEAQAGAAETSHKEEDETTKLTKEFEGKVDSIYTSFESNTKQGWSNFNGFLGNLQKTLPTYVNQTTDNLNKTIEKIKQSTNNEELLKQREELAKKANDLKNNIVNDEKLKNIGEKTNEYLDSLDNELEKIENLTLSYVFKSVRMILKIRSPIT</sequence>
<name>A0A9W6TB47_CANBO</name>
<comment type="caution">
    <text evidence="3">The sequence shown here is derived from an EMBL/GenBank/DDBJ whole genome shotgun (WGS) entry which is preliminary data.</text>
</comment>
<gene>
    <name evidence="3" type="ORF">Cboi02_000647600</name>
</gene>
<evidence type="ECO:0000313" key="4">
    <source>
        <dbReference type="Proteomes" id="UP001165120"/>
    </source>
</evidence>
<keyword evidence="1" id="KW-0175">Coiled coil</keyword>
<reference evidence="3" key="1">
    <citation type="submission" date="2023-04" db="EMBL/GenBank/DDBJ databases">
        <title>Candida boidinii NBRC 10035.</title>
        <authorList>
            <person name="Ichikawa N."/>
            <person name="Sato H."/>
            <person name="Tonouchi N."/>
        </authorList>
    </citation>
    <scope>NUCLEOTIDE SEQUENCE</scope>
    <source>
        <strain evidence="3">NBRC 10035</strain>
    </source>
</reference>
<organism evidence="3 4">
    <name type="scientific">Candida boidinii</name>
    <name type="common">Yeast</name>
    <dbReference type="NCBI Taxonomy" id="5477"/>
    <lineage>
        <taxon>Eukaryota</taxon>
        <taxon>Fungi</taxon>
        <taxon>Dikarya</taxon>
        <taxon>Ascomycota</taxon>
        <taxon>Saccharomycotina</taxon>
        <taxon>Pichiomycetes</taxon>
        <taxon>Pichiales</taxon>
        <taxon>Pichiaceae</taxon>
        <taxon>Ogataea</taxon>
        <taxon>Ogataea/Candida clade</taxon>
    </lineage>
</organism>
<evidence type="ECO:0000313" key="3">
    <source>
        <dbReference type="EMBL" id="GME80817.1"/>
    </source>
</evidence>
<keyword evidence="4" id="KW-1185">Reference proteome</keyword>